<keyword evidence="2" id="KW-1185">Reference proteome</keyword>
<dbReference type="HOGENOM" id="CLU_3190312_0_0_12"/>
<dbReference type="Proteomes" id="UP000009223">
    <property type="component" value="Chromosome"/>
</dbReference>
<evidence type="ECO:0000313" key="2">
    <source>
        <dbReference type="Proteomes" id="UP000009223"/>
    </source>
</evidence>
<dbReference type="AlphaFoldDB" id="F5YKK0"/>
<protein>
    <submittedName>
        <fullName evidence="1">Uncharacterized protein</fullName>
    </submittedName>
</protein>
<organism evidence="1 2">
    <name type="scientific">Treponema primitia (strain ATCC BAA-887 / DSM 12427 / ZAS-2)</name>
    <dbReference type="NCBI Taxonomy" id="545694"/>
    <lineage>
        <taxon>Bacteria</taxon>
        <taxon>Pseudomonadati</taxon>
        <taxon>Spirochaetota</taxon>
        <taxon>Spirochaetia</taxon>
        <taxon>Spirochaetales</taxon>
        <taxon>Treponemataceae</taxon>
        <taxon>Treponema</taxon>
    </lineage>
</organism>
<reference evidence="2" key="1">
    <citation type="submission" date="2009-12" db="EMBL/GenBank/DDBJ databases">
        <title>Complete sequence of Treponema primitia strain ZAS-2.</title>
        <authorList>
            <person name="Tetu S.G."/>
            <person name="Matson E."/>
            <person name="Ren Q."/>
            <person name="Seshadri R."/>
            <person name="Elbourne L."/>
            <person name="Hassan K.A."/>
            <person name="Durkin A."/>
            <person name="Radune D."/>
            <person name="Mohamoud Y."/>
            <person name="Shay R."/>
            <person name="Jin S."/>
            <person name="Zhang X."/>
            <person name="Lucey K."/>
            <person name="Ballor N.R."/>
            <person name="Ottesen E."/>
            <person name="Rosenthal R."/>
            <person name="Allen A."/>
            <person name="Leadbetter J.R."/>
            <person name="Paulsen I.T."/>
        </authorList>
    </citation>
    <scope>NUCLEOTIDE SEQUENCE [LARGE SCALE GENOMIC DNA]</scope>
    <source>
        <strain evidence="2">ATCC BAA-887 / DSM 12427 / ZAS-2</strain>
    </source>
</reference>
<name>F5YKK0_TREPZ</name>
<dbReference type="EMBL" id="CP001843">
    <property type="protein sequence ID" value="AEF86578.1"/>
    <property type="molecule type" value="Genomic_DNA"/>
</dbReference>
<reference evidence="1 2" key="2">
    <citation type="journal article" date="2011" name="ISME J.">
        <title>RNA-seq reveals cooperative metabolic interactions between two termite-gut spirochete species in co-culture.</title>
        <authorList>
            <person name="Rosenthal A.Z."/>
            <person name="Matson E.G."/>
            <person name="Eldar A."/>
            <person name="Leadbetter J.R."/>
        </authorList>
    </citation>
    <scope>NUCLEOTIDE SEQUENCE [LARGE SCALE GENOMIC DNA]</scope>
    <source>
        <strain evidence="2">ATCC BAA-887 / DSM 12427 / ZAS-2</strain>
    </source>
</reference>
<gene>
    <name evidence="1" type="ordered locus">TREPR_1934</name>
</gene>
<dbReference type="KEGG" id="tpi:TREPR_1934"/>
<sequence>MRFLPQGTSATPFLKMGEYSMNQRIKKVNRGFLYFRQFSFYIIVLG</sequence>
<evidence type="ECO:0000313" key="1">
    <source>
        <dbReference type="EMBL" id="AEF86578.1"/>
    </source>
</evidence>
<accession>F5YKK0</accession>
<proteinExistence type="predicted"/>